<evidence type="ECO:0000256" key="2">
    <source>
        <dbReference type="ARBA" id="ARBA00012682"/>
    </source>
</evidence>
<proteinExistence type="inferred from homology"/>
<dbReference type="EMBL" id="GL870876">
    <property type="protein sequence ID" value="EIJ89318.1"/>
    <property type="molecule type" value="Genomic_DNA"/>
</dbReference>
<dbReference type="InterPro" id="IPR001189">
    <property type="entry name" value="Mn/Fe_SOD"/>
</dbReference>
<evidence type="ECO:0000259" key="9">
    <source>
        <dbReference type="Pfam" id="PF00081"/>
    </source>
</evidence>
<feature type="binding site" evidence="7">
    <location>
        <position position="168"/>
    </location>
    <ligand>
        <name>Mn(2+)</name>
        <dbReference type="ChEBI" id="CHEBI:29035"/>
    </ligand>
</feature>
<dbReference type="InterPro" id="IPR019832">
    <property type="entry name" value="Mn/Fe_SOD_C"/>
</dbReference>
<evidence type="ECO:0000256" key="3">
    <source>
        <dbReference type="ARBA" id="ARBA00022723"/>
    </source>
</evidence>
<keyword evidence="3 7" id="KW-0479">Metal-binding</keyword>
<dbReference type="InterPro" id="IPR019831">
    <property type="entry name" value="Mn/Fe_SOD_N"/>
</dbReference>
<dbReference type="GO" id="GO:0004784">
    <property type="term" value="F:superoxide dismutase activity"/>
    <property type="evidence" value="ECO:0007669"/>
    <property type="project" value="UniProtKB-EC"/>
</dbReference>
<dbReference type="Pfam" id="PF02777">
    <property type="entry name" value="Sod_Fe_C"/>
    <property type="match status" value="1"/>
</dbReference>
<feature type="binding site" evidence="7">
    <location>
        <position position="40"/>
    </location>
    <ligand>
        <name>Mn(2+)</name>
        <dbReference type="ChEBI" id="CHEBI:29035"/>
    </ligand>
</feature>
<dbReference type="Gene3D" id="1.10.287.990">
    <property type="entry name" value="Fe,Mn superoxide dismutase (SOD) domain"/>
    <property type="match status" value="1"/>
</dbReference>
<protein>
    <recommendedName>
        <fullName evidence="2 8">Superoxide dismutase</fullName>
        <ecNumber evidence="2 8">1.15.1.1</ecNumber>
    </recommendedName>
</protein>
<evidence type="ECO:0000256" key="8">
    <source>
        <dbReference type="RuleBase" id="RU000414"/>
    </source>
</evidence>
<dbReference type="InterPro" id="IPR036324">
    <property type="entry name" value="Mn/Fe_SOD_N_sf"/>
</dbReference>
<dbReference type="VEuPathDB" id="MicrosporidiaDB:NEQG_00088"/>
<dbReference type="AlphaFoldDB" id="I3EJC1"/>
<reference evidence="11" key="1">
    <citation type="submission" date="2011-01" db="EMBL/GenBank/DDBJ databases">
        <title>The Genome Sequence of Nematocida parisii strain ERTm3.</title>
        <authorList>
            <consortium name="The Broad Institute Genome Sequencing Platform"/>
            <consortium name="The Broad Institute Genome Sequencing Center for Infectious Disease"/>
            <person name="Cuomo C."/>
            <person name="Troemel E."/>
            <person name="Young S.K."/>
            <person name="Zeng Q."/>
            <person name="Gargeya S."/>
            <person name="Fitzgerald M."/>
            <person name="Haas B."/>
            <person name="Abouelleil A."/>
            <person name="Alvarado L."/>
            <person name="Arachchi H.M."/>
            <person name="Berlin A."/>
            <person name="Chapman S.B."/>
            <person name="Gearin G."/>
            <person name="Goldberg J."/>
            <person name="Griggs A."/>
            <person name="Gujja S."/>
            <person name="Hansen M."/>
            <person name="Heiman D."/>
            <person name="Howarth C."/>
            <person name="Larimer J."/>
            <person name="Lui A."/>
            <person name="MacDonald P.J.P."/>
            <person name="McCowen C."/>
            <person name="Montmayeur A."/>
            <person name="Murphy C."/>
            <person name="Neiman D."/>
            <person name="Pearson M."/>
            <person name="Priest M."/>
            <person name="Roberts A."/>
            <person name="Saif S."/>
            <person name="Shea T."/>
            <person name="Sisk P."/>
            <person name="Stolte C."/>
            <person name="Sykes S."/>
            <person name="Wortman J."/>
            <person name="Nusbaum C."/>
            <person name="Birren B."/>
        </authorList>
    </citation>
    <scope>NUCLEOTIDE SEQUENCE</scope>
    <source>
        <strain evidence="11">ERTm3</strain>
    </source>
</reference>
<comment type="catalytic activity">
    <reaction evidence="6 8">
        <text>2 superoxide + 2 H(+) = H2O2 + O2</text>
        <dbReference type="Rhea" id="RHEA:20696"/>
        <dbReference type="ChEBI" id="CHEBI:15378"/>
        <dbReference type="ChEBI" id="CHEBI:15379"/>
        <dbReference type="ChEBI" id="CHEBI:16240"/>
        <dbReference type="ChEBI" id="CHEBI:18421"/>
        <dbReference type="EC" id="1.15.1.1"/>
    </reaction>
</comment>
<keyword evidence="5 8" id="KW-0560">Oxidoreductase</keyword>
<dbReference type="Proteomes" id="UP000002872">
    <property type="component" value="Unassembled WGS sequence"/>
</dbReference>
<keyword evidence="4" id="KW-0049">Antioxidant</keyword>
<dbReference type="InParanoid" id="I3EJC1"/>
<dbReference type="InterPro" id="IPR019833">
    <property type="entry name" value="Mn/Fe_SOD_BS"/>
</dbReference>
<dbReference type="PIRSF" id="PIRSF000349">
    <property type="entry name" value="SODismutase"/>
    <property type="match status" value="1"/>
</dbReference>
<dbReference type="SUPFAM" id="SSF46609">
    <property type="entry name" value="Fe,Mn superoxide dismutase (SOD), N-terminal domain"/>
    <property type="match status" value="1"/>
</dbReference>
<dbReference type="STRING" id="935791.I3EJC1"/>
<dbReference type="Pfam" id="PF00081">
    <property type="entry name" value="Sod_Fe_N"/>
    <property type="match status" value="1"/>
</dbReference>
<dbReference type="FunCoup" id="I3EJC1">
    <property type="interactions" value="61"/>
</dbReference>
<evidence type="ECO:0000313" key="12">
    <source>
        <dbReference type="Proteomes" id="UP000002872"/>
    </source>
</evidence>
<evidence type="ECO:0000259" key="10">
    <source>
        <dbReference type="Pfam" id="PF02777"/>
    </source>
</evidence>
<dbReference type="HOGENOM" id="CLU_031625_2_1_1"/>
<evidence type="ECO:0000256" key="5">
    <source>
        <dbReference type="ARBA" id="ARBA00023002"/>
    </source>
</evidence>
<dbReference type="EC" id="1.15.1.1" evidence="2 8"/>
<comment type="similarity">
    <text evidence="1 8">Belongs to the iron/manganese superoxide dismutase family.</text>
</comment>
<feature type="binding site" evidence="7">
    <location>
        <position position="86"/>
    </location>
    <ligand>
        <name>Mn(2+)</name>
        <dbReference type="ChEBI" id="CHEBI:29035"/>
    </ligand>
</feature>
<dbReference type="PROSITE" id="PS00088">
    <property type="entry name" value="SOD_MN"/>
    <property type="match status" value="1"/>
</dbReference>
<feature type="binding site" evidence="7">
    <location>
        <position position="172"/>
    </location>
    <ligand>
        <name>Mn(2+)</name>
        <dbReference type="ChEBI" id="CHEBI:29035"/>
    </ligand>
</feature>
<gene>
    <name evidence="11" type="ORF">NEQG_00088</name>
</gene>
<dbReference type="InterPro" id="IPR036314">
    <property type="entry name" value="SOD_C_sf"/>
</dbReference>
<evidence type="ECO:0000256" key="6">
    <source>
        <dbReference type="ARBA" id="ARBA00049204"/>
    </source>
</evidence>
<feature type="domain" description="Manganese/iron superoxide dismutase C-terminal" evidence="10">
    <location>
        <begin position="128"/>
        <end position="201"/>
    </location>
</feature>
<dbReference type="GO" id="GO:0046872">
    <property type="term" value="F:metal ion binding"/>
    <property type="evidence" value="ECO:0007669"/>
    <property type="project" value="UniProtKB-KW"/>
</dbReference>
<accession>I3EJC1</accession>
<dbReference type="PANTHER" id="PTHR11404">
    <property type="entry name" value="SUPEROXIDE DISMUTASE 2"/>
    <property type="match status" value="1"/>
</dbReference>
<dbReference type="OMA" id="GSYEGWK"/>
<sequence length="210" mass="24725">MHINLFRYRESLSSAVQLPRLEYSYADMSDIMSEEMLDIHYSKLHQNYINQYNKIQAQKKMTQLVYTPQTEEEILLLFFLGGHLNHSLFWQSFHPSSSKHTPSKRLSTLLSNSFSEGLLNSILNVVTSNKIRGSGWIWLAYNENTELLYLDITMNQDMLSVPVLLNIDMWEHAYFIQYKVDKIDYINKLYSIINWENASNRLDKILDGDE</sequence>
<dbReference type="PRINTS" id="PR01703">
    <property type="entry name" value="MNSODISMTASE"/>
</dbReference>
<keyword evidence="12" id="KW-1185">Reference proteome</keyword>
<evidence type="ECO:0000313" key="11">
    <source>
        <dbReference type="EMBL" id="EIJ89318.1"/>
    </source>
</evidence>
<dbReference type="PANTHER" id="PTHR11404:SF6">
    <property type="entry name" value="SUPEROXIDE DISMUTASE [MN], MITOCHONDRIAL"/>
    <property type="match status" value="1"/>
</dbReference>
<comment type="function">
    <text evidence="8">Destroys radicals which are normally produced within the cells and which are toxic to biological systems.</text>
</comment>
<dbReference type="Gene3D" id="3.55.40.20">
    <property type="entry name" value="Iron/manganese superoxide dismutase, C-terminal domain"/>
    <property type="match status" value="1"/>
</dbReference>
<evidence type="ECO:0000256" key="7">
    <source>
        <dbReference type="PIRSR" id="PIRSR000349-1"/>
    </source>
</evidence>
<evidence type="ECO:0000256" key="1">
    <source>
        <dbReference type="ARBA" id="ARBA00008714"/>
    </source>
</evidence>
<name>I3EJC1_NEMP3</name>
<dbReference type="OrthoDB" id="239262at2759"/>
<organism evidence="11 12">
    <name type="scientific">Nematocida parisii (strain ERTm3)</name>
    <name type="common">Nematode killer fungus</name>
    <dbReference type="NCBI Taxonomy" id="935791"/>
    <lineage>
        <taxon>Eukaryota</taxon>
        <taxon>Fungi</taxon>
        <taxon>Fungi incertae sedis</taxon>
        <taxon>Microsporidia</taxon>
        <taxon>Nematocida</taxon>
    </lineage>
</organism>
<dbReference type="SUPFAM" id="SSF54719">
    <property type="entry name" value="Fe,Mn superoxide dismutase (SOD), C-terminal domain"/>
    <property type="match status" value="1"/>
</dbReference>
<feature type="domain" description="Manganese/iron superoxide dismutase N-terminal" evidence="9">
    <location>
        <begin position="17"/>
        <end position="93"/>
    </location>
</feature>
<dbReference type="InterPro" id="IPR050265">
    <property type="entry name" value="Fe/Mn_Superoxide_Dismutase"/>
</dbReference>
<evidence type="ECO:0000256" key="4">
    <source>
        <dbReference type="ARBA" id="ARBA00022862"/>
    </source>
</evidence>